<feature type="region of interest" description="Disordered" evidence="5">
    <location>
        <begin position="411"/>
        <end position="443"/>
    </location>
</feature>
<dbReference type="InterPro" id="IPR027417">
    <property type="entry name" value="P-loop_NTPase"/>
</dbReference>
<feature type="region of interest" description="Disordered" evidence="5">
    <location>
        <begin position="223"/>
        <end position="244"/>
    </location>
</feature>
<dbReference type="PANTHER" id="PTHR45709:SF3">
    <property type="entry name" value="GUANINE NUCLEOTIDE-BINDING PROTEIN-LIKE 1"/>
    <property type="match status" value="1"/>
</dbReference>
<dbReference type="SUPFAM" id="SSF52540">
    <property type="entry name" value="P-loop containing nucleoside triphosphate hydrolases"/>
    <property type="match status" value="1"/>
</dbReference>
<evidence type="ECO:0000256" key="4">
    <source>
        <dbReference type="ARBA" id="ARBA00039902"/>
    </source>
</evidence>
<proteinExistence type="predicted"/>
<dbReference type="Gene3D" id="3.40.50.300">
    <property type="entry name" value="P-loop containing nucleotide triphosphate hydrolases"/>
    <property type="match status" value="1"/>
</dbReference>
<dbReference type="GO" id="GO:0003924">
    <property type="term" value="F:GTPase activity"/>
    <property type="evidence" value="ECO:0007669"/>
    <property type="project" value="InterPro"/>
</dbReference>
<dbReference type="GO" id="GO:0005525">
    <property type="term" value="F:GTP binding"/>
    <property type="evidence" value="ECO:0007669"/>
    <property type="project" value="UniProtKB-KW"/>
</dbReference>
<feature type="compositionally biased region" description="Acidic residues" evidence="5">
    <location>
        <begin position="229"/>
        <end position="239"/>
    </location>
</feature>
<evidence type="ECO:0000256" key="1">
    <source>
        <dbReference type="ARBA" id="ARBA00022741"/>
    </source>
</evidence>
<feature type="compositionally biased region" description="Basic and acidic residues" evidence="5">
    <location>
        <begin position="156"/>
        <end position="169"/>
    </location>
</feature>
<keyword evidence="2" id="KW-0342">GTP-binding</keyword>
<evidence type="ECO:0000256" key="2">
    <source>
        <dbReference type="ARBA" id="ARBA00023134"/>
    </source>
</evidence>
<feature type="region of interest" description="Disordered" evidence="5">
    <location>
        <begin position="514"/>
        <end position="548"/>
    </location>
</feature>
<comment type="function">
    <text evidence="3">Possible regulatory or functional link with the histocompatibility cluster.</text>
</comment>
<organism evidence="7 8">
    <name type="scientific">Bondarzewia mesenterica</name>
    <dbReference type="NCBI Taxonomy" id="1095465"/>
    <lineage>
        <taxon>Eukaryota</taxon>
        <taxon>Fungi</taxon>
        <taxon>Dikarya</taxon>
        <taxon>Basidiomycota</taxon>
        <taxon>Agaricomycotina</taxon>
        <taxon>Agaricomycetes</taxon>
        <taxon>Russulales</taxon>
        <taxon>Bondarzewiaceae</taxon>
        <taxon>Bondarzewia</taxon>
    </lineage>
</organism>
<evidence type="ECO:0000313" key="7">
    <source>
        <dbReference type="EMBL" id="THH12800.1"/>
    </source>
</evidence>
<feature type="non-terminal residue" evidence="7">
    <location>
        <position position="548"/>
    </location>
</feature>
<dbReference type="Proteomes" id="UP000310158">
    <property type="component" value="Unassembled WGS sequence"/>
</dbReference>
<feature type="domain" description="G" evidence="6">
    <location>
        <begin position="448"/>
        <end position="480"/>
    </location>
</feature>
<dbReference type="AlphaFoldDB" id="A0A4S4LRM9"/>
<name>A0A4S4LRM9_9AGAM</name>
<keyword evidence="1" id="KW-0547">Nucleotide-binding</keyword>
<evidence type="ECO:0000259" key="6">
    <source>
        <dbReference type="Pfam" id="PF01926"/>
    </source>
</evidence>
<evidence type="ECO:0000256" key="3">
    <source>
        <dbReference type="ARBA" id="ARBA00037770"/>
    </source>
</evidence>
<comment type="caution">
    <text evidence="7">The sequence shown here is derived from an EMBL/GenBank/DDBJ whole genome shotgun (WGS) entry which is preliminary data.</text>
</comment>
<feature type="region of interest" description="Disordered" evidence="5">
    <location>
        <begin position="149"/>
        <end position="169"/>
    </location>
</feature>
<dbReference type="EMBL" id="SGPL01000416">
    <property type="protein sequence ID" value="THH12800.1"/>
    <property type="molecule type" value="Genomic_DNA"/>
</dbReference>
<protein>
    <recommendedName>
        <fullName evidence="4">Guanine nucleotide-binding protein-like 1</fullName>
    </recommendedName>
</protein>
<evidence type="ECO:0000256" key="5">
    <source>
        <dbReference type="SAM" id="MobiDB-lite"/>
    </source>
</evidence>
<keyword evidence="8" id="KW-1185">Reference proteome</keyword>
<dbReference type="PANTHER" id="PTHR45709">
    <property type="entry name" value="LARGE SUBUNIT GTPASE 1 HOMOLOG-RELATED"/>
    <property type="match status" value="1"/>
</dbReference>
<dbReference type="Pfam" id="PF01926">
    <property type="entry name" value="MMR_HSR1"/>
    <property type="match status" value="1"/>
</dbReference>
<accession>A0A4S4LRM9</accession>
<dbReference type="InterPro" id="IPR006073">
    <property type="entry name" value="GTP-bd"/>
</dbReference>
<sequence>MTKPGVNSVKTFDTPDCYFRVELRVEVSARMTSAWHRDGMTLFLPEQDAQFPIASMARRKPQSAKQHRAQLQYKRAVKRGDVVAEPTTDHRLKRGPSTRLPAAAANTTAVTSARRLQSTFVKLSPALLEQSKILADRIPLIRPIPPESAIWPPESDSGRIDPPERERQMREEMRCMRRPKWRYDMSKKEVEKNEEGLFAKWLGRMDGVVDDWVRISEEEIARRNKKEGDEEGLMQEEDSSMPPSPTFFERNLEVWRQLWRVTELSQILLILLDSRCPMLHFPPSLRNYLSSPHSKLILVLTKIDISGPERAEAWAKSLRSQYPDVRVVMVESYMERTAIDPDSVQGKKRRYEPRIPQTFKQRLVTALKEAHEEMLEPPDRVKQDAEKLKSWKPRVKREIDWDALLTTQPIATAGTKSQLDRDGSEPVSAEGEDHEGPSESDREPEFLTIGLIGQPNVGKSSLLNALFGTTKVRASKTPGKASRFLIAARVWEMTMNVVPDKAFPNTLLDVRRASRRLPRPRHARLGPDGDAGKPSSPFRLSRAVLHRA</sequence>
<reference evidence="7 8" key="1">
    <citation type="submission" date="2019-02" db="EMBL/GenBank/DDBJ databases">
        <title>Genome sequencing of the rare red list fungi Bondarzewia mesenterica.</title>
        <authorList>
            <person name="Buettner E."/>
            <person name="Kellner H."/>
        </authorList>
    </citation>
    <scope>NUCLEOTIDE SEQUENCE [LARGE SCALE GENOMIC DNA]</scope>
    <source>
        <strain evidence="7 8">DSM 108281</strain>
    </source>
</reference>
<dbReference type="OrthoDB" id="61815at2759"/>
<evidence type="ECO:0000313" key="8">
    <source>
        <dbReference type="Proteomes" id="UP000310158"/>
    </source>
</evidence>
<feature type="compositionally biased region" description="Basic and acidic residues" evidence="5">
    <location>
        <begin position="434"/>
        <end position="443"/>
    </location>
</feature>
<feature type="compositionally biased region" description="Basic residues" evidence="5">
    <location>
        <begin position="514"/>
        <end position="524"/>
    </location>
</feature>
<dbReference type="InterPro" id="IPR043358">
    <property type="entry name" value="GNL1-like"/>
</dbReference>
<gene>
    <name evidence="7" type="ORF">EW146_g7351</name>
</gene>